<evidence type="ECO:0000313" key="6">
    <source>
        <dbReference type="Proteomes" id="UP000504635"/>
    </source>
</evidence>
<dbReference type="RefSeq" id="XP_030766250.1">
    <property type="nucleotide sequence ID" value="XM_030910390.1"/>
</dbReference>
<evidence type="ECO:0000256" key="1">
    <source>
        <dbReference type="ARBA" id="ARBA00004651"/>
    </source>
</evidence>
<evidence type="ECO:0000256" key="2">
    <source>
        <dbReference type="ARBA" id="ARBA00022475"/>
    </source>
</evidence>
<sequence>MVNSMALAVLLASSGENVEKENKKTVRRCCHNLNKLAASLETENHARMIAQINILLDLIVLRKPLVSASGFFDINFRVLGFILSTVTTYSIVIIQFLLNHPVESN</sequence>
<organism evidence="6 7">
    <name type="scientific">Sitophilus oryzae</name>
    <name type="common">Rice weevil</name>
    <name type="synonym">Curculio oryzae</name>
    <dbReference type="NCBI Taxonomy" id="7048"/>
    <lineage>
        <taxon>Eukaryota</taxon>
        <taxon>Metazoa</taxon>
        <taxon>Ecdysozoa</taxon>
        <taxon>Arthropoda</taxon>
        <taxon>Hexapoda</taxon>
        <taxon>Insecta</taxon>
        <taxon>Pterygota</taxon>
        <taxon>Neoptera</taxon>
        <taxon>Endopterygota</taxon>
        <taxon>Coleoptera</taxon>
        <taxon>Polyphaga</taxon>
        <taxon>Cucujiformia</taxon>
        <taxon>Curculionidae</taxon>
        <taxon>Dryophthorinae</taxon>
        <taxon>Sitophilus</taxon>
    </lineage>
</organism>
<proteinExistence type="predicted"/>
<dbReference type="GO" id="GO:0005886">
    <property type="term" value="C:plasma membrane"/>
    <property type="evidence" value="ECO:0007669"/>
    <property type="project" value="UniProtKB-SubCell"/>
</dbReference>
<dbReference type="AlphaFoldDB" id="A0A6J2YTV3"/>
<gene>
    <name evidence="7" type="primary">LOC115890218</name>
</gene>
<keyword evidence="4" id="KW-1133">Transmembrane helix</keyword>
<accession>A0A6J2YTV3</accession>
<dbReference type="Pfam" id="PF08395">
    <property type="entry name" value="7tm_7"/>
    <property type="match status" value="1"/>
</dbReference>
<keyword evidence="6" id="KW-1185">Reference proteome</keyword>
<reference evidence="7" key="1">
    <citation type="submission" date="2025-08" db="UniProtKB">
        <authorList>
            <consortium name="RefSeq"/>
        </authorList>
    </citation>
    <scope>IDENTIFICATION</scope>
    <source>
        <tissue evidence="7">Gonads</tissue>
    </source>
</reference>
<dbReference type="Proteomes" id="UP000504635">
    <property type="component" value="Unplaced"/>
</dbReference>
<evidence type="ECO:0000256" key="4">
    <source>
        <dbReference type="ARBA" id="ARBA00022989"/>
    </source>
</evidence>
<dbReference type="KEGG" id="soy:115890218"/>
<comment type="subcellular location">
    <subcellularLocation>
        <location evidence="1">Cell membrane</location>
        <topology evidence="1">Multi-pass membrane protein</topology>
    </subcellularLocation>
</comment>
<dbReference type="InterPro" id="IPR013604">
    <property type="entry name" value="7TM_chemorcpt"/>
</dbReference>
<dbReference type="GO" id="GO:0050909">
    <property type="term" value="P:sensory perception of taste"/>
    <property type="evidence" value="ECO:0007669"/>
    <property type="project" value="InterPro"/>
</dbReference>
<evidence type="ECO:0000313" key="7">
    <source>
        <dbReference type="RefSeq" id="XP_030766250.1"/>
    </source>
</evidence>
<keyword evidence="2" id="KW-1003">Cell membrane</keyword>
<evidence type="ECO:0000256" key="3">
    <source>
        <dbReference type="ARBA" id="ARBA00022692"/>
    </source>
</evidence>
<protein>
    <submittedName>
        <fullName evidence="7">Uncharacterized protein LOC115890218</fullName>
    </submittedName>
</protein>
<keyword evidence="5" id="KW-0472">Membrane</keyword>
<evidence type="ECO:0000256" key="5">
    <source>
        <dbReference type="ARBA" id="ARBA00023136"/>
    </source>
</evidence>
<dbReference type="InParanoid" id="A0A6J2YTV3"/>
<keyword evidence="3" id="KW-0812">Transmembrane</keyword>
<name>A0A6J2YTV3_SITOR</name>
<dbReference type="OrthoDB" id="6478931at2759"/>
<dbReference type="GeneID" id="115890218"/>